<evidence type="ECO:0000313" key="1">
    <source>
        <dbReference type="EMBL" id="CAG8774275.1"/>
    </source>
</evidence>
<feature type="non-terminal residue" evidence="1">
    <location>
        <position position="798"/>
    </location>
</feature>
<comment type="caution">
    <text evidence="1">The sequence shown here is derived from an EMBL/GenBank/DDBJ whole genome shotgun (WGS) entry which is preliminary data.</text>
</comment>
<keyword evidence="2" id="KW-1185">Reference proteome</keyword>
<name>A0A9N9JFW3_9GLOM</name>
<dbReference type="AlphaFoldDB" id="A0A9N9JFW3"/>
<sequence>MVKKFKLESNENIGNWGTLYNNVLAQFNINRFEPEPSSLQTELQTDVQIFESDLVIDLNKLFEKPKNEINAQIIRIYGDVVQLSDNLEIQMLGNHGFILIVARRFEVKQGCQISIKYNEGNHFQLLIYTMEMPSDLIIKNEDKVPLKFKINSPNFGRLISLHSGEFKDIPDFASIILQKKPFTKILRFSLQIAIALFYDNPDVTRSILTWIIKISEQLKDNEEKGFEITKKLYYHALRMLEHLNAFIKRNNSNFTFVPRLNMENYKNHIYQLMIFAKGYEIEYKDILKQDNINKQKVEILNDKLLDHNDRNKMLEILEEKESKRFELAHNLMEETENMLQEKKNYTVSALENLEEGIKDWLEERKLAAQKELFFAILDLALSVGKIVIQSGSVHSVNDAIGKVYKSVQDVLENINIENIKELVNITHDENVKKEQDLAKDIKDKADKIKKITNDLKSSHAKAVGLYNSVEGLNKDTETFNIRNISESLKNKDQKGIMLHHKWESTRDKIDKLHFINFADAHIKAKIEAIERSEELSRIQLQTETYKSIEKRLEQRIQIFELENKSQYDAIKLPLLEHLIEIKYCMTRYMEKYRSAYKYWTLSESNLELSVIEELNETVINKMFEDFENVLNKTPQLKKITIEFDEKKCIDEFKQKSSVKIDISFERKELKDYTRLRLHTFRVFLKGVRYIDEGSIKEIQLYISHSDTFYDRGNKDKTKPICFKSDPEKKRFEYKVREDYSAESDISKLYEIVVDNEYYDLKYKDYYFAPTPFSQWEISLYPDNKPDLSSLKSISIYLE</sequence>
<organism evidence="1 2">
    <name type="scientific">Cetraspora pellucida</name>
    <dbReference type="NCBI Taxonomy" id="1433469"/>
    <lineage>
        <taxon>Eukaryota</taxon>
        <taxon>Fungi</taxon>
        <taxon>Fungi incertae sedis</taxon>
        <taxon>Mucoromycota</taxon>
        <taxon>Glomeromycotina</taxon>
        <taxon>Glomeromycetes</taxon>
        <taxon>Diversisporales</taxon>
        <taxon>Gigasporaceae</taxon>
        <taxon>Cetraspora</taxon>
    </lineage>
</organism>
<proteinExistence type="predicted"/>
<dbReference type="Proteomes" id="UP000789759">
    <property type="component" value="Unassembled WGS sequence"/>
</dbReference>
<dbReference type="EMBL" id="CAJVQA010022536">
    <property type="protein sequence ID" value="CAG8774275.1"/>
    <property type="molecule type" value="Genomic_DNA"/>
</dbReference>
<dbReference type="PANTHER" id="PTHR34714">
    <property type="entry name" value="EGF-LIKE DOMAIN-CONTAINING PROTEIN"/>
    <property type="match status" value="1"/>
</dbReference>
<dbReference type="OrthoDB" id="2381789at2759"/>
<dbReference type="PANTHER" id="PTHR34714:SF2">
    <property type="entry name" value="EGF-LIKE DOMAIN-CONTAINING PROTEIN"/>
    <property type="match status" value="1"/>
</dbReference>
<evidence type="ECO:0000313" key="2">
    <source>
        <dbReference type="Proteomes" id="UP000789759"/>
    </source>
</evidence>
<accession>A0A9N9JFW3</accession>
<reference evidence="1" key="1">
    <citation type="submission" date="2021-06" db="EMBL/GenBank/DDBJ databases">
        <authorList>
            <person name="Kallberg Y."/>
            <person name="Tangrot J."/>
            <person name="Rosling A."/>
        </authorList>
    </citation>
    <scope>NUCLEOTIDE SEQUENCE</scope>
    <source>
        <strain evidence="1">FL966</strain>
    </source>
</reference>
<gene>
    <name evidence="1" type="ORF">CPELLU_LOCUS16033</name>
</gene>
<protein>
    <submittedName>
        <fullName evidence="1">12421_t:CDS:1</fullName>
    </submittedName>
</protein>